<dbReference type="EMBL" id="UASO01000003">
    <property type="protein sequence ID" value="SQC12611.1"/>
    <property type="molecule type" value="Genomic_DNA"/>
</dbReference>
<keyword evidence="2" id="KW-0808">Transferase</keyword>
<dbReference type="PANTHER" id="PTHR12149">
    <property type="entry name" value="FRUCTOSAMINE 3 KINASE-RELATED PROTEIN"/>
    <property type="match status" value="1"/>
</dbReference>
<dbReference type="PANTHER" id="PTHR12149:SF8">
    <property type="entry name" value="PROTEIN-RIBULOSAMINE 3-KINASE"/>
    <property type="match status" value="1"/>
</dbReference>
<dbReference type="PIRSF" id="PIRSF006221">
    <property type="entry name" value="Ketosamine-3-kinase"/>
    <property type="match status" value="1"/>
</dbReference>
<gene>
    <name evidence="3" type="primary">yniA</name>
    <name evidence="3" type="ORF">NCTC9645_00951</name>
</gene>
<dbReference type="InterPro" id="IPR016477">
    <property type="entry name" value="Fructo-/Ketosamine-3-kinase"/>
</dbReference>
<accession>A0A2X3CIT0</accession>
<dbReference type="Gene3D" id="3.90.1200.10">
    <property type="match status" value="1"/>
</dbReference>
<dbReference type="AlphaFoldDB" id="A0A2X3CIT0"/>
<sequence>MWQAISTLLRDWHTEDAEIELKTELPGGEIHSAWHLRFGGKDYFVKCDERELLPIFTAESDQLELLSRSKTVRVPQVFAVGSDRDYSFVVMEYLPPRPLDAHNAFLLGQQLAHLHQWSDQPQFGLDFDNDLSTTPQPNAWQRRWSVFFCRAAYRLAAGARGGEGIALWRYRYLSRYGTAATGQPSAAAFVLHGDLWSGNCALGPDGPYIFDPACYWGDRECDLAMLPMHPEQPPQIYDGYQSVSPLPSGFLDRQPIYQLYTLLNRAICLAASTW</sequence>
<comment type="similarity">
    <text evidence="1 2">Belongs to the fructosamine kinase family.</text>
</comment>
<proteinExistence type="inferred from homology"/>
<organism evidence="3 4">
    <name type="scientific">Klebsiella pneumoniae</name>
    <dbReference type="NCBI Taxonomy" id="573"/>
    <lineage>
        <taxon>Bacteria</taxon>
        <taxon>Pseudomonadati</taxon>
        <taxon>Pseudomonadota</taxon>
        <taxon>Gammaproteobacteria</taxon>
        <taxon>Enterobacterales</taxon>
        <taxon>Enterobacteriaceae</taxon>
        <taxon>Klebsiella/Raoultella group</taxon>
        <taxon>Klebsiella</taxon>
        <taxon>Klebsiella pneumoniae complex</taxon>
    </lineage>
</organism>
<evidence type="ECO:0000256" key="1">
    <source>
        <dbReference type="ARBA" id="ARBA00009460"/>
    </source>
</evidence>
<dbReference type="Pfam" id="PF03881">
    <property type="entry name" value="Fructosamin_kin"/>
    <property type="match status" value="1"/>
</dbReference>
<dbReference type="SUPFAM" id="SSF56112">
    <property type="entry name" value="Protein kinase-like (PK-like)"/>
    <property type="match status" value="1"/>
</dbReference>
<evidence type="ECO:0000313" key="4">
    <source>
        <dbReference type="Proteomes" id="UP000250675"/>
    </source>
</evidence>
<dbReference type="InterPro" id="IPR011009">
    <property type="entry name" value="Kinase-like_dom_sf"/>
</dbReference>
<evidence type="ECO:0000313" key="3">
    <source>
        <dbReference type="EMBL" id="SQC12611.1"/>
    </source>
</evidence>
<reference evidence="3 4" key="1">
    <citation type="submission" date="2018-06" db="EMBL/GenBank/DDBJ databases">
        <authorList>
            <consortium name="Pathogen Informatics"/>
            <person name="Doyle S."/>
        </authorList>
    </citation>
    <scope>NUCLEOTIDE SEQUENCE [LARGE SCALE GENOMIC DNA]</scope>
    <source>
        <strain evidence="3 4">NCTC9645</strain>
    </source>
</reference>
<dbReference type="GO" id="GO:0016301">
    <property type="term" value="F:kinase activity"/>
    <property type="evidence" value="ECO:0007669"/>
    <property type="project" value="UniProtKB-UniRule"/>
</dbReference>
<name>A0A2X3CIT0_KLEPN</name>
<keyword evidence="2 3" id="KW-0418">Kinase</keyword>
<dbReference type="Gene3D" id="3.30.200.20">
    <property type="entry name" value="Phosphorylase Kinase, domain 1"/>
    <property type="match status" value="1"/>
</dbReference>
<protein>
    <submittedName>
        <fullName evidence="3">Protein kinase-like protein</fullName>
    </submittedName>
</protein>
<dbReference type="Proteomes" id="UP000250675">
    <property type="component" value="Unassembled WGS sequence"/>
</dbReference>
<evidence type="ECO:0000256" key="2">
    <source>
        <dbReference type="PIRNR" id="PIRNR006221"/>
    </source>
</evidence>